<feature type="compositionally biased region" description="Polar residues" evidence="1">
    <location>
        <begin position="23"/>
        <end position="36"/>
    </location>
</feature>
<dbReference type="EMBL" id="MU157924">
    <property type="protein sequence ID" value="KAF9523151.1"/>
    <property type="molecule type" value="Genomic_DNA"/>
</dbReference>
<accession>A0A9P6E5V1</accession>
<feature type="compositionally biased region" description="Basic and acidic residues" evidence="1">
    <location>
        <begin position="359"/>
        <end position="370"/>
    </location>
</feature>
<reference evidence="2" key="1">
    <citation type="submission" date="2020-11" db="EMBL/GenBank/DDBJ databases">
        <authorList>
            <consortium name="DOE Joint Genome Institute"/>
            <person name="Ahrendt S."/>
            <person name="Riley R."/>
            <person name="Andreopoulos W."/>
            <person name="Labutti K."/>
            <person name="Pangilinan J."/>
            <person name="Ruiz-Duenas F.J."/>
            <person name="Barrasa J.M."/>
            <person name="Sanchez-Garcia M."/>
            <person name="Camarero S."/>
            <person name="Miyauchi S."/>
            <person name="Serrano A."/>
            <person name="Linde D."/>
            <person name="Babiker R."/>
            <person name="Drula E."/>
            <person name="Ayuso-Fernandez I."/>
            <person name="Pacheco R."/>
            <person name="Padilla G."/>
            <person name="Ferreira P."/>
            <person name="Barriuso J."/>
            <person name="Kellner H."/>
            <person name="Castanera R."/>
            <person name="Alfaro M."/>
            <person name="Ramirez L."/>
            <person name="Pisabarro A.G."/>
            <person name="Kuo A."/>
            <person name="Tritt A."/>
            <person name="Lipzen A."/>
            <person name="He G."/>
            <person name="Yan M."/>
            <person name="Ng V."/>
            <person name="Cullen D."/>
            <person name="Martin F."/>
            <person name="Rosso M.-N."/>
            <person name="Henrissat B."/>
            <person name="Hibbett D."/>
            <person name="Martinez A.T."/>
            <person name="Grigoriev I.V."/>
        </authorList>
    </citation>
    <scope>NUCLEOTIDE SEQUENCE</scope>
    <source>
        <strain evidence="2">CBS 506.95</strain>
    </source>
</reference>
<feature type="compositionally biased region" description="Basic residues" evidence="1">
    <location>
        <begin position="372"/>
        <end position="383"/>
    </location>
</feature>
<protein>
    <submittedName>
        <fullName evidence="2">Uncharacterized protein</fullName>
    </submittedName>
</protein>
<comment type="caution">
    <text evidence="2">The sequence shown here is derived from an EMBL/GenBank/DDBJ whole genome shotgun (WGS) entry which is preliminary data.</text>
</comment>
<feature type="compositionally biased region" description="Low complexity" evidence="1">
    <location>
        <begin position="254"/>
        <end position="263"/>
    </location>
</feature>
<evidence type="ECO:0000313" key="3">
    <source>
        <dbReference type="Proteomes" id="UP000807306"/>
    </source>
</evidence>
<feature type="region of interest" description="Disordered" evidence="1">
    <location>
        <begin position="1"/>
        <end position="153"/>
    </location>
</feature>
<feature type="compositionally biased region" description="Polar residues" evidence="1">
    <location>
        <begin position="120"/>
        <end position="138"/>
    </location>
</feature>
<dbReference type="Proteomes" id="UP000807306">
    <property type="component" value="Unassembled WGS sequence"/>
</dbReference>
<feature type="compositionally biased region" description="Polar residues" evidence="1">
    <location>
        <begin position="1"/>
        <end position="16"/>
    </location>
</feature>
<evidence type="ECO:0000256" key="1">
    <source>
        <dbReference type="SAM" id="MobiDB-lite"/>
    </source>
</evidence>
<feature type="compositionally biased region" description="Acidic residues" evidence="1">
    <location>
        <begin position="317"/>
        <end position="335"/>
    </location>
</feature>
<sequence>MPVSNDRISSLRSSTRATKRQRTNGSIHSRSPSPSENRGGGLYLPTEPLSPNSGRMFTRSMKHTPQGQDQQPSPAHGYPGPGFPFQQHPQQFLGPLFPMGDMVNPQGHPRFEPQYDPALYQQQYPPIRQTGPNVSDSRTSTERDGQHQQRERGGGEMFAAFLEADEKSRQMAAAAAAVVAAAEAVASNHQRASGPQEGLDWPSATGGSPNGPSHQPPVNPPGASGGAASGTGSWFDLFANAAPDMPNHPPPPSSAQAASDAAALGGPISWGQEGGPSGHDLSRILVDQKLPDGPATSNADATQPVPSAEHPKASGDQPDDTENDAEGEDDVDGEGGGDVQMGSSGAGGSSSGQDLAEGQDIKTEDGEPGSKGKAKNGKSRSKKAVSVAQGKAKTEAD</sequence>
<feature type="compositionally biased region" description="Polar residues" evidence="1">
    <location>
        <begin position="63"/>
        <end position="73"/>
    </location>
</feature>
<name>A0A9P6E5V1_9AGAR</name>
<proteinExistence type="predicted"/>
<feature type="region of interest" description="Disordered" evidence="1">
    <location>
        <begin position="188"/>
        <end position="397"/>
    </location>
</feature>
<evidence type="ECO:0000313" key="2">
    <source>
        <dbReference type="EMBL" id="KAF9523151.1"/>
    </source>
</evidence>
<feature type="compositionally biased region" description="Polar residues" evidence="1">
    <location>
        <begin position="295"/>
        <end position="305"/>
    </location>
</feature>
<feature type="compositionally biased region" description="Gly residues" evidence="1">
    <location>
        <begin position="336"/>
        <end position="350"/>
    </location>
</feature>
<feature type="compositionally biased region" description="Low complexity" evidence="1">
    <location>
        <begin position="83"/>
        <end position="98"/>
    </location>
</feature>
<keyword evidence="3" id="KW-1185">Reference proteome</keyword>
<gene>
    <name evidence="2" type="ORF">CPB83DRAFT_61773</name>
</gene>
<dbReference type="AlphaFoldDB" id="A0A9P6E5V1"/>
<organism evidence="2 3">
    <name type="scientific">Crepidotus variabilis</name>
    <dbReference type="NCBI Taxonomy" id="179855"/>
    <lineage>
        <taxon>Eukaryota</taxon>
        <taxon>Fungi</taxon>
        <taxon>Dikarya</taxon>
        <taxon>Basidiomycota</taxon>
        <taxon>Agaricomycotina</taxon>
        <taxon>Agaricomycetes</taxon>
        <taxon>Agaricomycetidae</taxon>
        <taxon>Agaricales</taxon>
        <taxon>Agaricineae</taxon>
        <taxon>Crepidotaceae</taxon>
        <taxon>Crepidotus</taxon>
    </lineage>
</organism>
<feature type="compositionally biased region" description="Basic and acidic residues" evidence="1">
    <location>
        <begin position="139"/>
        <end position="153"/>
    </location>
</feature>